<organism evidence="5 6">
    <name type="scientific">Acaryochloris marina (strain MBIC 11017)</name>
    <dbReference type="NCBI Taxonomy" id="329726"/>
    <lineage>
        <taxon>Bacteria</taxon>
        <taxon>Bacillati</taxon>
        <taxon>Cyanobacteriota</taxon>
        <taxon>Cyanophyceae</taxon>
        <taxon>Acaryochloridales</taxon>
        <taxon>Acaryochloridaceae</taxon>
        <taxon>Acaryochloris</taxon>
    </lineage>
</organism>
<dbReference type="InterPro" id="IPR014720">
    <property type="entry name" value="dsRBD_dom"/>
</dbReference>
<dbReference type="GO" id="GO:0016442">
    <property type="term" value="C:RISC complex"/>
    <property type="evidence" value="ECO:0007669"/>
    <property type="project" value="TreeGrafter"/>
</dbReference>
<dbReference type="Pfam" id="PF00035">
    <property type="entry name" value="dsrm"/>
    <property type="match status" value="1"/>
</dbReference>
<dbReference type="GO" id="GO:0035197">
    <property type="term" value="F:siRNA binding"/>
    <property type="evidence" value="ECO:0007669"/>
    <property type="project" value="TreeGrafter"/>
</dbReference>
<dbReference type="GO" id="GO:0003725">
    <property type="term" value="F:double-stranded RNA binding"/>
    <property type="evidence" value="ECO:0007669"/>
    <property type="project" value="TreeGrafter"/>
</dbReference>
<keyword evidence="5" id="KW-0614">Plasmid</keyword>
<dbReference type="Proteomes" id="UP000000268">
    <property type="component" value="Plasmid pREB7"/>
</dbReference>
<dbReference type="GO" id="GO:0070920">
    <property type="term" value="P:regulation of regulatory ncRNA processing"/>
    <property type="evidence" value="ECO:0007669"/>
    <property type="project" value="TreeGrafter"/>
</dbReference>
<evidence type="ECO:0000256" key="2">
    <source>
        <dbReference type="PROSITE-ProRule" id="PRU00266"/>
    </source>
</evidence>
<proteinExistence type="predicted"/>
<dbReference type="RefSeq" id="WP_012168276.1">
    <property type="nucleotide sequence ID" value="NC_009932.1"/>
</dbReference>
<dbReference type="SUPFAM" id="SSF54768">
    <property type="entry name" value="dsRNA-binding domain-like"/>
    <property type="match status" value="1"/>
</dbReference>
<evidence type="ECO:0000256" key="1">
    <source>
        <dbReference type="ARBA" id="ARBA00022884"/>
    </source>
</evidence>
<evidence type="ECO:0000256" key="3">
    <source>
        <dbReference type="SAM" id="MobiDB-lite"/>
    </source>
</evidence>
<feature type="domain" description="DRBM" evidence="4">
    <location>
        <begin position="83"/>
        <end position="146"/>
    </location>
</feature>
<dbReference type="OrthoDB" id="579973at2"/>
<dbReference type="GO" id="GO:0005737">
    <property type="term" value="C:cytoplasm"/>
    <property type="evidence" value="ECO:0007669"/>
    <property type="project" value="TreeGrafter"/>
</dbReference>
<dbReference type="KEGG" id="amr:AM1_G0027"/>
<dbReference type="eggNOG" id="COG0571">
    <property type="taxonomic scope" value="Bacteria"/>
</dbReference>
<dbReference type="Gene3D" id="3.30.160.20">
    <property type="match status" value="1"/>
</dbReference>
<feature type="region of interest" description="Disordered" evidence="3">
    <location>
        <begin position="58"/>
        <end position="79"/>
    </location>
</feature>
<dbReference type="AlphaFoldDB" id="A8ZQC1"/>
<dbReference type="HOGENOM" id="CLU_1792246_0_0_3"/>
<geneLocation type="plasmid" evidence="5 6">
    <name>pREB7</name>
</geneLocation>
<dbReference type="GO" id="GO:0070578">
    <property type="term" value="C:RISC-loading complex"/>
    <property type="evidence" value="ECO:0007669"/>
    <property type="project" value="TreeGrafter"/>
</dbReference>
<protein>
    <submittedName>
        <fullName evidence="5">Double-stranded RNA binding motif domain protein</fullName>
    </submittedName>
</protein>
<name>A8ZQC1_ACAM1</name>
<dbReference type="GO" id="GO:0030422">
    <property type="term" value="P:siRNA processing"/>
    <property type="evidence" value="ECO:0007669"/>
    <property type="project" value="TreeGrafter"/>
</dbReference>
<evidence type="ECO:0000313" key="6">
    <source>
        <dbReference type="Proteomes" id="UP000000268"/>
    </source>
</evidence>
<reference evidence="5 6" key="1">
    <citation type="journal article" date="2008" name="Proc. Natl. Acad. Sci. U.S.A.">
        <title>Niche adaptation and genome expansion in the chlorophyll d-producing cyanobacterium Acaryochloris marina.</title>
        <authorList>
            <person name="Swingley W.D."/>
            <person name="Chen M."/>
            <person name="Cheung P.C."/>
            <person name="Conrad A.L."/>
            <person name="Dejesa L.C."/>
            <person name="Hao J."/>
            <person name="Honchak B.M."/>
            <person name="Karbach L.E."/>
            <person name="Kurdoglu A."/>
            <person name="Lahiri S."/>
            <person name="Mastrian S.D."/>
            <person name="Miyashita H."/>
            <person name="Page L."/>
            <person name="Ramakrishna P."/>
            <person name="Satoh S."/>
            <person name="Sattley W.M."/>
            <person name="Shimada Y."/>
            <person name="Taylor H.L."/>
            <person name="Tomo T."/>
            <person name="Tsuchiya T."/>
            <person name="Wang Z.T."/>
            <person name="Raymond J."/>
            <person name="Mimuro M."/>
            <person name="Blankenship R.E."/>
            <person name="Touchman J.W."/>
        </authorList>
    </citation>
    <scope>NUCLEOTIDE SEQUENCE [LARGE SCALE GENOMIC DNA]</scope>
    <source>
        <strain evidence="6">MBIC 11017</strain>
        <plasmid evidence="6">Plasmid pREB7</plasmid>
    </source>
</reference>
<evidence type="ECO:0000259" key="4">
    <source>
        <dbReference type="PROSITE" id="PS50137"/>
    </source>
</evidence>
<dbReference type="PANTHER" id="PTHR46205:SF3">
    <property type="entry name" value="LOQUACIOUS, ISOFORM B"/>
    <property type="match status" value="1"/>
</dbReference>
<accession>A8ZQC1</accession>
<sequence length="148" mass="16833">MRSQHSHNLNIHITEEQIGFLAYLFPNDDPEDALVKLLERARKQAIRQAEKQIRVLHLGQESEENQGEIPEKPISQGDDWVENPIGQLQELCQKQQITLPRYGFSERPNGFSCNVQAMGLQENGEGSSKQEAKTKAARELLSKINSRL</sequence>
<evidence type="ECO:0000313" key="5">
    <source>
        <dbReference type="EMBL" id="ABW33207.1"/>
    </source>
</evidence>
<dbReference type="PANTHER" id="PTHR46205">
    <property type="entry name" value="LOQUACIOUS, ISOFORM B"/>
    <property type="match status" value="1"/>
</dbReference>
<gene>
    <name evidence="5" type="ordered locus">AM1_G0027</name>
</gene>
<dbReference type="InterPro" id="IPR051247">
    <property type="entry name" value="RLC_Component"/>
</dbReference>
<dbReference type="PROSITE" id="PS50137">
    <property type="entry name" value="DS_RBD"/>
    <property type="match status" value="1"/>
</dbReference>
<keyword evidence="1 2" id="KW-0694">RNA-binding</keyword>
<dbReference type="CDD" id="cd00048">
    <property type="entry name" value="DSRM_SF"/>
    <property type="match status" value="1"/>
</dbReference>
<dbReference type="SMART" id="SM00358">
    <property type="entry name" value="DSRM"/>
    <property type="match status" value="1"/>
</dbReference>
<dbReference type="EMBL" id="CP000844">
    <property type="protein sequence ID" value="ABW33207.1"/>
    <property type="molecule type" value="Genomic_DNA"/>
</dbReference>
<keyword evidence="6" id="KW-1185">Reference proteome</keyword>